<dbReference type="AlphaFoldDB" id="A0A8W8NSW8"/>
<accession>A0A8W8NSW8</accession>
<organism evidence="2 3">
    <name type="scientific">Magallana gigas</name>
    <name type="common">Pacific oyster</name>
    <name type="synonym">Crassostrea gigas</name>
    <dbReference type="NCBI Taxonomy" id="29159"/>
    <lineage>
        <taxon>Eukaryota</taxon>
        <taxon>Metazoa</taxon>
        <taxon>Spiralia</taxon>
        <taxon>Lophotrochozoa</taxon>
        <taxon>Mollusca</taxon>
        <taxon>Bivalvia</taxon>
        <taxon>Autobranchia</taxon>
        <taxon>Pteriomorphia</taxon>
        <taxon>Ostreida</taxon>
        <taxon>Ostreoidea</taxon>
        <taxon>Ostreidae</taxon>
        <taxon>Magallana</taxon>
    </lineage>
</organism>
<feature type="region of interest" description="Disordered" evidence="1">
    <location>
        <begin position="113"/>
        <end position="137"/>
    </location>
</feature>
<protein>
    <submittedName>
        <fullName evidence="2">Uncharacterized protein</fullName>
    </submittedName>
</protein>
<dbReference type="KEGG" id="crg:105319815"/>
<keyword evidence="3" id="KW-1185">Reference proteome</keyword>
<feature type="region of interest" description="Disordered" evidence="1">
    <location>
        <begin position="37"/>
        <end position="69"/>
    </location>
</feature>
<feature type="region of interest" description="Disordered" evidence="1">
    <location>
        <begin position="240"/>
        <end position="288"/>
    </location>
</feature>
<feature type="region of interest" description="Disordered" evidence="1">
    <location>
        <begin position="603"/>
        <end position="626"/>
    </location>
</feature>
<dbReference type="EnsemblMetazoa" id="G6589.1">
    <property type="protein sequence ID" value="G6589.1:cds"/>
    <property type="gene ID" value="G6589"/>
</dbReference>
<reference evidence="2" key="1">
    <citation type="submission" date="2022-08" db="UniProtKB">
        <authorList>
            <consortium name="EnsemblMetazoa"/>
        </authorList>
    </citation>
    <scope>IDENTIFICATION</scope>
    <source>
        <strain evidence="2">05x7-T-G4-1.051#20</strain>
    </source>
</reference>
<proteinExistence type="predicted"/>
<feature type="compositionally biased region" description="Basic and acidic residues" evidence="1">
    <location>
        <begin position="264"/>
        <end position="288"/>
    </location>
</feature>
<evidence type="ECO:0000313" key="3">
    <source>
        <dbReference type="Proteomes" id="UP000005408"/>
    </source>
</evidence>
<dbReference type="OrthoDB" id="6097167at2759"/>
<dbReference type="GeneID" id="105319815"/>
<dbReference type="Proteomes" id="UP000005408">
    <property type="component" value="Unassembled WGS sequence"/>
</dbReference>
<dbReference type="OMA" id="DNIGENC"/>
<name>A0A8W8NSW8_MAGGI</name>
<dbReference type="RefSeq" id="XP_011415812.2">
    <property type="nucleotide sequence ID" value="XM_011417510.4"/>
</dbReference>
<evidence type="ECO:0000313" key="2">
    <source>
        <dbReference type="EnsemblMetazoa" id="G6589.1:cds"/>
    </source>
</evidence>
<feature type="compositionally biased region" description="Polar residues" evidence="1">
    <location>
        <begin position="44"/>
        <end position="69"/>
    </location>
</feature>
<feature type="region of interest" description="Disordered" evidence="1">
    <location>
        <begin position="573"/>
        <end position="592"/>
    </location>
</feature>
<sequence length="641" mass="72324">MAHQTIFEDPSEEFVDCTDEFLDKVIEECLAVPSDDHFSDAGENISSTDVKGNDNVNLNQNDQADSQSSFVGPALIPREKSGHYIPLCSHIDDDSFDFDENISVIRRSQSDDFLSTSRSASKDDHRELQRPTLSEKNINELIRPPNKSLNDTMQSTFSNPSSGMTNGTGSSARSSSCNIDFLAEFERRVDLLEYTDYALEEVFVMLRSCVEKLCVNNGIVFENQTESLKTCETDGSACEESTTEITEHDKEAEVSANTEASVSADKEADVSDTEGTEKNHGGDKDKLMENETKLAEESDTQDNRGYLQDLLGLLVELEKRFEHFTAEIGDLVQLGALSAKHAARIEQYARCVQNTYLSMKADNEKMQDYLQIKETDWVQTQAQLHNEIVRQTEEIQALMTELSKSNMKNRIRNNMQDRHLNLVRKDSHSTEDIVTLMLHQRCSIEKAMALDFSRQSKINELKLLVLQQQSYIQKLELQNKEMDMVLQGLLFPADEPKEPPKEYENICPLSDPISMVSDVLCCDQALYVIDKSTDCSLVSEQIFQIGESSRPVSHSEGVFDPQRLSYVRREMREHEVPDTQSPIARDLGSGESGVVDSIAQEQECAVEDSKRKVQEPDEPSSFEEIKNSVKIQEAKITPLQI</sequence>
<feature type="compositionally biased region" description="Basic and acidic residues" evidence="1">
    <location>
        <begin position="120"/>
        <end position="129"/>
    </location>
</feature>
<evidence type="ECO:0000256" key="1">
    <source>
        <dbReference type="SAM" id="MobiDB-lite"/>
    </source>
</evidence>